<dbReference type="SUPFAM" id="SSF52266">
    <property type="entry name" value="SGNH hydrolase"/>
    <property type="match status" value="1"/>
</dbReference>
<accession>A0A6C2U229</accession>
<dbReference type="Proteomes" id="UP000366872">
    <property type="component" value="Unassembled WGS sequence"/>
</dbReference>
<dbReference type="InterPro" id="IPR029058">
    <property type="entry name" value="AB_hydrolase_fold"/>
</dbReference>
<feature type="domain" description="Sialate O-acetylesterase" evidence="3">
    <location>
        <begin position="38"/>
        <end position="240"/>
    </location>
</feature>
<evidence type="ECO:0000313" key="5">
    <source>
        <dbReference type="EMBL" id="VGO13839.1"/>
    </source>
</evidence>
<dbReference type="InterPro" id="IPR052940">
    <property type="entry name" value="Carb_Esterase_6"/>
</dbReference>
<dbReference type="Gene3D" id="3.40.50.1110">
    <property type="entry name" value="SGNH hydrolase"/>
    <property type="match status" value="1"/>
</dbReference>
<name>A0A6C2U229_PONDE</name>
<evidence type="ECO:0000259" key="4">
    <source>
        <dbReference type="Pfam" id="PF20434"/>
    </source>
</evidence>
<dbReference type="Pfam" id="PF20434">
    <property type="entry name" value="BD-FAE"/>
    <property type="match status" value="1"/>
</dbReference>
<protein>
    <submittedName>
        <fullName evidence="5">Acetylxylan esterase</fullName>
    </submittedName>
</protein>
<evidence type="ECO:0000313" key="6">
    <source>
        <dbReference type="Proteomes" id="UP000366872"/>
    </source>
</evidence>
<dbReference type="InterPro" id="IPR036514">
    <property type="entry name" value="SGNH_hydro_sf"/>
</dbReference>
<gene>
    <name evidence="5" type="primary">axeA1_5</name>
    <name evidence="5" type="ORF">PDESU_02396</name>
</gene>
<dbReference type="Pfam" id="PF03629">
    <property type="entry name" value="SASA"/>
    <property type="match status" value="1"/>
</dbReference>
<dbReference type="PANTHER" id="PTHR31988:SF19">
    <property type="entry name" value="9-O-ACETYL-N-ACETYLNEURAMINIC ACID DEACETYLASE-RELATED"/>
    <property type="match status" value="1"/>
</dbReference>
<dbReference type="PANTHER" id="PTHR31988">
    <property type="entry name" value="ESTERASE, PUTATIVE (DUF303)-RELATED"/>
    <property type="match status" value="1"/>
</dbReference>
<dbReference type="InterPro" id="IPR049492">
    <property type="entry name" value="BD-FAE-like_dom"/>
</dbReference>
<keyword evidence="2" id="KW-0732">Signal</keyword>
<feature type="signal peptide" evidence="2">
    <location>
        <begin position="1"/>
        <end position="20"/>
    </location>
</feature>
<sequence>MKHLVIATLVAVLSAPSVHAVENGKHLFILSGQSNMAGLNPDISFTPTVEAEFGKENVTVVKDALGGQPIRRWYKKWKPAEGYDPEQTGYPLYKGGRGPGDLYDRLMEKVNEATAGNEYATVSLVWMQGEKDAKESHGEVYAASMKGLIKQLSDDLGRGDINFVLGRLSDFDMANEKYPHWTVVREALVEVAEADPRGAWINTDDLNDGLNKKGRNIKNDLHMSVEGYKTMGKRFADKAIELIEAGGASVEAHPVVRLWTIEQIGGEQNRLKEEPEIRGEGKTTYRNIKDPNLTVSQVESSKPTPAVVYCPGGAYKQVSVLQDYIDWLNGMGITVFTLKYTVPNDRDAAFRDVQRAMRLVRYQAEKWNVDPDQLGVVGSSAGGHLVLRLSQNYTSAAYPAFDDADKLDCQPAFVVTASAAYLFKSKSDPTLVDEFPMKGKIAPTFMVCAMDDKSHGAGSVVYEKALRAAGGTTKIIISETGGHGLKEVEWHPECRAWLKGLGVGITGDKQ</sequence>
<dbReference type="GO" id="GO:0016788">
    <property type="term" value="F:hydrolase activity, acting on ester bonds"/>
    <property type="evidence" value="ECO:0007669"/>
    <property type="project" value="UniProtKB-ARBA"/>
</dbReference>
<evidence type="ECO:0000256" key="2">
    <source>
        <dbReference type="SAM" id="SignalP"/>
    </source>
</evidence>
<proteinExistence type="predicted"/>
<dbReference type="InterPro" id="IPR005181">
    <property type="entry name" value="SASA"/>
</dbReference>
<dbReference type="RefSeq" id="WP_136079377.1">
    <property type="nucleotide sequence ID" value="NZ_CAAHFG010000001.1"/>
</dbReference>
<keyword evidence="6" id="KW-1185">Reference proteome</keyword>
<feature type="domain" description="BD-FAE-like" evidence="4">
    <location>
        <begin position="299"/>
        <end position="387"/>
    </location>
</feature>
<organism evidence="5 6">
    <name type="scientific">Pontiella desulfatans</name>
    <dbReference type="NCBI Taxonomy" id="2750659"/>
    <lineage>
        <taxon>Bacteria</taxon>
        <taxon>Pseudomonadati</taxon>
        <taxon>Kiritimatiellota</taxon>
        <taxon>Kiritimatiellia</taxon>
        <taxon>Kiritimatiellales</taxon>
        <taxon>Pontiellaceae</taxon>
        <taxon>Pontiella</taxon>
    </lineage>
</organism>
<feature type="chain" id="PRO_5025475204" evidence="2">
    <location>
        <begin position="21"/>
        <end position="510"/>
    </location>
</feature>
<dbReference type="AlphaFoldDB" id="A0A6C2U229"/>
<evidence type="ECO:0000256" key="1">
    <source>
        <dbReference type="ARBA" id="ARBA00022801"/>
    </source>
</evidence>
<dbReference type="Gene3D" id="3.40.50.1820">
    <property type="entry name" value="alpha/beta hydrolase"/>
    <property type="match status" value="1"/>
</dbReference>
<dbReference type="SUPFAM" id="SSF53474">
    <property type="entry name" value="alpha/beta-Hydrolases"/>
    <property type="match status" value="1"/>
</dbReference>
<dbReference type="EMBL" id="CAAHFG010000001">
    <property type="protein sequence ID" value="VGO13839.1"/>
    <property type="molecule type" value="Genomic_DNA"/>
</dbReference>
<evidence type="ECO:0000259" key="3">
    <source>
        <dbReference type="Pfam" id="PF03629"/>
    </source>
</evidence>
<reference evidence="5 6" key="1">
    <citation type="submission" date="2019-04" db="EMBL/GenBank/DDBJ databases">
        <authorList>
            <person name="Van Vliet M D."/>
        </authorList>
    </citation>
    <scope>NUCLEOTIDE SEQUENCE [LARGE SCALE GENOMIC DNA]</scope>
    <source>
        <strain evidence="5 6">F1</strain>
    </source>
</reference>
<keyword evidence="1" id="KW-0378">Hydrolase</keyword>